<evidence type="ECO:0000313" key="2">
    <source>
        <dbReference type="EMBL" id="KAA9004396.1"/>
    </source>
</evidence>
<evidence type="ECO:0000313" key="3">
    <source>
        <dbReference type="Proteomes" id="UP000326367"/>
    </source>
</evidence>
<comment type="caution">
    <text evidence="2">The sequence shown here is derived from an EMBL/GenBank/DDBJ whole genome shotgun (WGS) entry which is preliminary data.</text>
</comment>
<dbReference type="Gene3D" id="2.50.20.20">
    <property type="match status" value="1"/>
</dbReference>
<feature type="chain" id="PRO_5046573978" description="Outer-membrane lipoprotein LolB" evidence="1">
    <location>
        <begin position="24"/>
        <end position="212"/>
    </location>
</feature>
<feature type="signal peptide" evidence="1">
    <location>
        <begin position="1"/>
        <end position="23"/>
    </location>
</feature>
<dbReference type="Proteomes" id="UP000326367">
    <property type="component" value="Unassembled WGS sequence"/>
</dbReference>
<keyword evidence="1" id="KW-0732">Signal</keyword>
<name>A0ABQ6T620_9GAMM</name>
<evidence type="ECO:0008006" key="4">
    <source>
        <dbReference type="Google" id="ProtNLM"/>
    </source>
</evidence>
<sequence>MRRLPALPLLACLLLAACDRAPAPDAGTPPAAAPALAPAPVPAAAAVDPAQAVRVASERLAGMRSFHAELDVLGAAQPVHSAMDFVAPDRFRLHTPAGVQTIIGDTMFLQAGGAIQQVPTPPGLLEQWRSPLPADAPATPLQAEDLGRQSLDGVDTRHYRLVSAAGERLEYWVDDQGLPRQIVRNGSNQGRPYQLRLRYSRFNDPALRIDLP</sequence>
<gene>
    <name evidence="2" type="ORF">FJU31_00665</name>
</gene>
<evidence type="ECO:0000256" key="1">
    <source>
        <dbReference type="SAM" id="SignalP"/>
    </source>
</evidence>
<reference evidence="2 3" key="1">
    <citation type="journal article" date="2020" name="Antonie Van Leeuwenhoek">
        <title>Stenotrophomonas cyclobalanopsidis sp. nov., isolated from the leaf spot disease of Cyclobalanopsis patelliformis.</title>
        <authorList>
            <person name="Bian D.R."/>
            <person name="Xue H."/>
            <person name="Piao C.G."/>
            <person name="Li Y."/>
        </authorList>
    </citation>
    <scope>NUCLEOTIDE SEQUENCE [LARGE SCALE GENOMIC DNA]</scope>
    <source>
        <strain evidence="2 3">TPQG1-4</strain>
    </source>
</reference>
<accession>A0ABQ6T620</accession>
<keyword evidence="3" id="KW-1185">Reference proteome</keyword>
<dbReference type="RefSeq" id="WP_150453068.1">
    <property type="nucleotide sequence ID" value="NZ_VYKI01000001.1"/>
</dbReference>
<proteinExistence type="predicted"/>
<dbReference type="EMBL" id="VYKI01000001">
    <property type="protein sequence ID" value="KAA9004396.1"/>
    <property type="molecule type" value="Genomic_DNA"/>
</dbReference>
<protein>
    <recommendedName>
        <fullName evidence="4">Outer-membrane lipoprotein LolB</fullName>
    </recommendedName>
</protein>
<dbReference type="PROSITE" id="PS51257">
    <property type="entry name" value="PROKAR_LIPOPROTEIN"/>
    <property type="match status" value="1"/>
</dbReference>
<organism evidence="2 3">
    <name type="scientific">Stenotrophomonas cyclobalanopsidis</name>
    <dbReference type="NCBI Taxonomy" id="2771362"/>
    <lineage>
        <taxon>Bacteria</taxon>
        <taxon>Pseudomonadati</taxon>
        <taxon>Pseudomonadota</taxon>
        <taxon>Gammaproteobacteria</taxon>
        <taxon>Lysobacterales</taxon>
        <taxon>Lysobacteraceae</taxon>
        <taxon>Stenotrophomonas</taxon>
    </lineage>
</organism>